<dbReference type="RefSeq" id="WP_071539175.1">
    <property type="nucleotide sequence ID" value="NZ_CP015016.1"/>
</dbReference>
<evidence type="ECO:0000313" key="1">
    <source>
        <dbReference type="EMBL" id="APC01127.1"/>
    </source>
</evidence>
<accession>A0AAC9IXW8</accession>
<dbReference type="Proteomes" id="UP000182060">
    <property type="component" value="Chromosome"/>
</dbReference>
<evidence type="ECO:0000313" key="2">
    <source>
        <dbReference type="Proteomes" id="UP000182060"/>
    </source>
</evidence>
<gene>
    <name evidence="1" type="ORF">AOC25_05620</name>
</gene>
<sequence length="93" mass="10338">MKPIVNITRECSLGHPPTHSGDQRFYVQAIEPIKLNFTQINSGDYLLIDPLAKPVRGSYVLVGDAVAPWAGQENIKGRVVKVWRNEVEAGHDD</sequence>
<name>A0AAC9IXW8_9BURK</name>
<organism evidence="1 2">
    <name type="scientific">Polynucleobacter asymbioticus</name>
    <dbReference type="NCBI Taxonomy" id="576611"/>
    <lineage>
        <taxon>Bacteria</taxon>
        <taxon>Pseudomonadati</taxon>
        <taxon>Pseudomonadota</taxon>
        <taxon>Betaproteobacteria</taxon>
        <taxon>Burkholderiales</taxon>
        <taxon>Burkholderiaceae</taxon>
        <taxon>Polynucleobacter</taxon>
    </lineage>
</organism>
<dbReference type="AlphaFoldDB" id="A0AAC9IXW8"/>
<dbReference type="EMBL" id="CP015017">
    <property type="protein sequence ID" value="APC01127.1"/>
    <property type="molecule type" value="Genomic_DNA"/>
</dbReference>
<proteinExistence type="predicted"/>
<protein>
    <submittedName>
        <fullName evidence="1">Uncharacterized protein</fullName>
    </submittedName>
</protein>
<reference evidence="1" key="1">
    <citation type="journal article" date="2017" name="Appl. Environ. Microbiol.">
        <title>Microdiversification of a pelagic Polynucleobacter species is mainly driven by acquisition of genomic islands from a partially interspecific gene pool.</title>
        <authorList>
            <person name="Hoetzinger M."/>
            <person name="Hahn M.W."/>
            <person name="Jezberova J."/>
            <person name="Schmidt J."/>
            <person name="Koll U."/>
        </authorList>
    </citation>
    <scope>NUCLEOTIDE SEQUENCE</scope>
    <source>
        <strain evidence="1">MWH-RechtKol4</strain>
    </source>
</reference>